<gene>
    <name evidence="3" type="ORF">PHMEG_00029092</name>
</gene>
<feature type="region of interest" description="Disordered" evidence="1">
    <location>
        <begin position="1"/>
        <end position="39"/>
    </location>
</feature>
<dbReference type="InterPro" id="IPR005480">
    <property type="entry name" value="CPSase_lsu_oligo"/>
</dbReference>
<dbReference type="Proteomes" id="UP000198211">
    <property type="component" value="Unassembled WGS sequence"/>
</dbReference>
<feature type="compositionally biased region" description="Polar residues" evidence="1">
    <location>
        <begin position="8"/>
        <end position="27"/>
    </location>
</feature>
<evidence type="ECO:0000313" key="3">
    <source>
        <dbReference type="EMBL" id="OWY99836.1"/>
    </source>
</evidence>
<dbReference type="Gene3D" id="1.10.1030.10">
    <property type="entry name" value="Carbamoyl-phosphate synthetase, large subunit oligomerisation domain"/>
    <property type="match status" value="1"/>
</dbReference>
<sequence length="66" mass="7226">MEQRGVTGKSTFGNGSGKSDTPVNQEARSLESGGSHPTNERLFYIVSVQDVGYTIDRVHELTKIDK</sequence>
<keyword evidence="4" id="KW-1185">Reference proteome</keyword>
<comment type="caution">
    <text evidence="3">The sequence shown here is derived from an EMBL/GenBank/DDBJ whole genome shotgun (WGS) entry which is preliminary data.</text>
</comment>
<dbReference type="InterPro" id="IPR036897">
    <property type="entry name" value="CarbamoylP_synth_lsu_oligo_sf"/>
</dbReference>
<reference evidence="4" key="1">
    <citation type="submission" date="2017-03" db="EMBL/GenBank/DDBJ databases">
        <title>Phytopthora megakarya and P. palmivora, two closely related causual agents of cacao black pod achieved similar genome size and gene model numbers by different mechanisms.</title>
        <authorList>
            <person name="Ali S."/>
            <person name="Shao J."/>
            <person name="Larry D.J."/>
            <person name="Kronmiller B."/>
            <person name="Shen D."/>
            <person name="Strem M.D."/>
            <person name="Melnick R.L."/>
            <person name="Guiltinan M.J."/>
            <person name="Tyler B.M."/>
            <person name="Meinhardt L.W."/>
            <person name="Bailey B.A."/>
        </authorList>
    </citation>
    <scope>NUCLEOTIDE SEQUENCE [LARGE SCALE GENOMIC DNA]</scope>
    <source>
        <strain evidence="4">zdho120</strain>
    </source>
</reference>
<protein>
    <submittedName>
        <fullName evidence="3">Carbamoyl-phosphate synthase</fullName>
    </submittedName>
</protein>
<dbReference type="SUPFAM" id="SSF48108">
    <property type="entry name" value="Carbamoyl phosphate synthetase, large subunit connection domain"/>
    <property type="match status" value="1"/>
</dbReference>
<dbReference type="Pfam" id="PF02787">
    <property type="entry name" value="CPSase_L_D3"/>
    <property type="match status" value="1"/>
</dbReference>
<name>A0A225V540_9STRA</name>
<organism evidence="3 4">
    <name type="scientific">Phytophthora megakarya</name>
    <dbReference type="NCBI Taxonomy" id="4795"/>
    <lineage>
        <taxon>Eukaryota</taxon>
        <taxon>Sar</taxon>
        <taxon>Stramenopiles</taxon>
        <taxon>Oomycota</taxon>
        <taxon>Peronosporomycetes</taxon>
        <taxon>Peronosporales</taxon>
        <taxon>Peronosporaceae</taxon>
        <taxon>Phytophthora</taxon>
    </lineage>
</organism>
<evidence type="ECO:0000256" key="1">
    <source>
        <dbReference type="SAM" id="MobiDB-lite"/>
    </source>
</evidence>
<feature type="domain" description="Carbamoyl-phosphate synthetase large subunit oligomerisation" evidence="2">
    <location>
        <begin position="35"/>
        <end position="66"/>
    </location>
</feature>
<dbReference type="OrthoDB" id="1924069at2759"/>
<dbReference type="EMBL" id="NBNE01008126">
    <property type="protein sequence ID" value="OWY99836.1"/>
    <property type="molecule type" value="Genomic_DNA"/>
</dbReference>
<dbReference type="AlphaFoldDB" id="A0A225V540"/>
<accession>A0A225V540</accession>
<proteinExistence type="predicted"/>
<evidence type="ECO:0000259" key="2">
    <source>
        <dbReference type="Pfam" id="PF02787"/>
    </source>
</evidence>
<evidence type="ECO:0000313" key="4">
    <source>
        <dbReference type="Proteomes" id="UP000198211"/>
    </source>
</evidence>